<dbReference type="InterPro" id="IPR003663">
    <property type="entry name" value="Sugar/inositol_transpt"/>
</dbReference>
<dbReference type="Gene3D" id="1.20.1250.20">
    <property type="entry name" value="MFS general substrate transporter like domains"/>
    <property type="match status" value="1"/>
</dbReference>
<evidence type="ECO:0000256" key="2">
    <source>
        <dbReference type="ARBA" id="ARBA00010992"/>
    </source>
</evidence>
<keyword evidence="8 9" id="KW-0472">Membrane</keyword>
<evidence type="ECO:0000256" key="8">
    <source>
        <dbReference type="ARBA" id="ARBA00023136"/>
    </source>
</evidence>
<dbReference type="InterPro" id="IPR005828">
    <property type="entry name" value="MFS_sugar_transport-like"/>
</dbReference>
<evidence type="ECO:0000256" key="4">
    <source>
        <dbReference type="ARBA" id="ARBA00022597"/>
    </source>
</evidence>
<keyword evidence="3" id="KW-0813">Transport</keyword>
<evidence type="ECO:0000256" key="7">
    <source>
        <dbReference type="ARBA" id="ARBA00022989"/>
    </source>
</evidence>
<dbReference type="PANTHER" id="PTHR23500:SF574">
    <property type="entry name" value="SUGAR TRANSPORT PROTEIN 1"/>
    <property type="match status" value="1"/>
</dbReference>
<gene>
    <name evidence="10" type="ORF">JRO89_XS01G0159300</name>
</gene>
<dbReference type="EMBL" id="JAFEMO010000001">
    <property type="protein sequence ID" value="KAH7576837.1"/>
    <property type="molecule type" value="Genomic_DNA"/>
</dbReference>
<name>A0ABQ8IKZ5_9ROSI</name>
<proteinExistence type="inferred from homology"/>
<organism evidence="10 11">
    <name type="scientific">Xanthoceras sorbifolium</name>
    <dbReference type="NCBI Taxonomy" id="99658"/>
    <lineage>
        <taxon>Eukaryota</taxon>
        <taxon>Viridiplantae</taxon>
        <taxon>Streptophyta</taxon>
        <taxon>Embryophyta</taxon>
        <taxon>Tracheophyta</taxon>
        <taxon>Spermatophyta</taxon>
        <taxon>Magnoliopsida</taxon>
        <taxon>eudicotyledons</taxon>
        <taxon>Gunneridae</taxon>
        <taxon>Pentapetalae</taxon>
        <taxon>rosids</taxon>
        <taxon>malvids</taxon>
        <taxon>Sapindales</taxon>
        <taxon>Sapindaceae</taxon>
        <taxon>Xanthoceroideae</taxon>
        <taxon>Xanthoceras</taxon>
    </lineage>
</organism>
<keyword evidence="11" id="KW-1185">Reference proteome</keyword>
<keyword evidence="7 9" id="KW-1133">Transmembrane helix</keyword>
<dbReference type="InterPro" id="IPR036259">
    <property type="entry name" value="MFS_trans_sf"/>
</dbReference>
<evidence type="ECO:0000313" key="11">
    <source>
        <dbReference type="Proteomes" id="UP000827721"/>
    </source>
</evidence>
<dbReference type="PRINTS" id="PR00171">
    <property type="entry name" value="SUGRTRNSPORT"/>
</dbReference>
<feature type="transmembrane region" description="Helical" evidence="9">
    <location>
        <begin position="30"/>
        <end position="48"/>
    </location>
</feature>
<accession>A0ABQ8IKZ5</accession>
<keyword evidence="5 9" id="KW-0812">Transmembrane</keyword>
<feature type="transmembrane region" description="Helical" evidence="9">
    <location>
        <begin position="68"/>
        <end position="86"/>
    </location>
</feature>
<dbReference type="SUPFAM" id="SSF103473">
    <property type="entry name" value="MFS general substrate transporter"/>
    <property type="match status" value="1"/>
</dbReference>
<comment type="caution">
    <text evidence="10">The sequence shown here is derived from an EMBL/GenBank/DDBJ whole genome shotgun (WGS) entry which is preliminary data.</text>
</comment>
<evidence type="ECO:0000313" key="10">
    <source>
        <dbReference type="EMBL" id="KAH7576837.1"/>
    </source>
</evidence>
<comment type="subcellular location">
    <subcellularLocation>
        <location evidence="1">Membrane</location>
        <topology evidence="1">Multi-pass membrane protein</topology>
    </subcellularLocation>
</comment>
<evidence type="ECO:0000256" key="6">
    <source>
        <dbReference type="ARBA" id="ARBA00022847"/>
    </source>
</evidence>
<protein>
    <submittedName>
        <fullName evidence="10">Uncharacterized protein</fullName>
    </submittedName>
</protein>
<keyword evidence="4" id="KW-0762">Sugar transport</keyword>
<keyword evidence="6" id="KW-0769">Symport</keyword>
<reference evidence="10 11" key="1">
    <citation type="submission" date="2021-02" db="EMBL/GenBank/DDBJ databases">
        <title>Plant Genome Project.</title>
        <authorList>
            <person name="Zhang R.-G."/>
        </authorList>
    </citation>
    <scope>NUCLEOTIDE SEQUENCE [LARGE SCALE GENOMIC DNA]</scope>
    <source>
        <tissue evidence="10">Leaves</tissue>
    </source>
</reference>
<evidence type="ECO:0000256" key="5">
    <source>
        <dbReference type="ARBA" id="ARBA00022692"/>
    </source>
</evidence>
<comment type="similarity">
    <text evidence="2">Belongs to the major facilitator superfamily. Sugar transporter (TC 2.A.1.1) family.</text>
</comment>
<dbReference type="PANTHER" id="PTHR23500">
    <property type="entry name" value="SOLUTE CARRIER FAMILY 2, FACILITATED GLUCOSE TRANSPORTER"/>
    <property type="match status" value="1"/>
</dbReference>
<evidence type="ECO:0000256" key="3">
    <source>
        <dbReference type="ARBA" id="ARBA00022448"/>
    </source>
</evidence>
<evidence type="ECO:0000256" key="1">
    <source>
        <dbReference type="ARBA" id="ARBA00004141"/>
    </source>
</evidence>
<evidence type="ECO:0000256" key="9">
    <source>
        <dbReference type="SAM" id="Phobius"/>
    </source>
</evidence>
<sequence>MIVCFPQTVVSVCIVAKFGVDGNPGELPEWYAIVVVLFICIYVIGFSWSWGPLGWLVPSEIFPLEIRLAGQSINISVNMFFTFVMLKQRVSQLRRWAKYGRTTTTGPDSSAKTTLLPMEGLRWAKVAMLQKS</sequence>
<dbReference type="Pfam" id="PF00083">
    <property type="entry name" value="Sugar_tr"/>
    <property type="match status" value="1"/>
</dbReference>
<dbReference type="InterPro" id="IPR045262">
    <property type="entry name" value="STP/PLT_plant"/>
</dbReference>
<dbReference type="Proteomes" id="UP000827721">
    <property type="component" value="Unassembled WGS sequence"/>
</dbReference>